<comment type="subunit">
    <text evidence="3">Homodimer.</text>
</comment>
<dbReference type="InterPro" id="IPR050571">
    <property type="entry name" value="Class-IV_PLP-Dep_Aminotrnsfr"/>
</dbReference>
<evidence type="ECO:0000256" key="14">
    <source>
        <dbReference type="RuleBase" id="RU004516"/>
    </source>
</evidence>
<dbReference type="Pfam" id="PF01063">
    <property type="entry name" value="Aminotran_4"/>
    <property type="match status" value="1"/>
</dbReference>
<dbReference type="GO" id="GO:0030170">
    <property type="term" value="F:pyridoxal phosphate binding"/>
    <property type="evidence" value="ECO:0007669"/>
    <property type="project" value="InterPro"/>
</dbReference>
<dbReference type="SUPFAM" id="SSF56752">
    <property type="entry name" value="D-aminoacid aminotransferase-like PLP-dependent enzymes"/>
    <property type="match status" value="1"/>
</dbReference>
<comment type="cofactor">
    <cofactor evidence="1 14">
        <name>pyridoxal 5'-phosphate</name>
        <dbReference type="ChEBI" id="CHEBI:597326"/>
    </cofactor>
</comment>
<keyword evidence="6 15" id="KW-0456">Lyase</keyword>
<keyword evidence="5" id="KW-0289">Folate biosynthesis</keyword>
<dbReference type="InterPro" id="IPR001544">
    <property type="entry name" value="Aminotrans_IV"/>
</dbReference>
<evidence type="ECO:0000256" key="2">
    <source>
        <dbReference type="ARBA" id="ARBA00009320"/>
    </source>
</evidence>
<evidence type="ECO:0000256" key="9">
    <source>
        <dbReference type="ARBA" id="ARBA00049529"/>
    </source>
</evidence>
<dbReference type="CDD" id="cd01559">
    <property type="entry name" value="ADCL_like"/>
    <property type="match status" value="1"/>
</dbReference>
<evidence type="ECO:0000256" key="13">
    <source>
        <dbReference type="RuleBase" id="RU004106"/>
    </source>
</evidence>
<evidence type="ECO:0000256" key="7">
    <source>
        <dbReference type="ARBA" id="ARBA00035633"/>
    </source>
</evidence>
<dbReference type="Gene3D" id="3.20.10.10">
    <property type="entry name" value="D-amino Acid Aminotransferase, subunit A, domain 2"/>
    <property type="match status" value="1"/>
</dbReference>
<dbReference type="GO" id="GO:0046656">
    <property type="term" value="P:folic acid biosynthetic process"/>
    <property type="evidence" value="ECO:0007669"/>
    <property type="project" value="UniProtKB-KW"/>
</dbReference>
<dbReference type="EMBL" id="JPRD01000005">
    <property type="protein sequence ID" value="KIF54758.1"/>
    <property type="molecule type" value="Genomic_DNA"/>
</dbReference>
<dbReference type="InterPro" id="IPR043131">
    <property type="entry name" value="BCAT-like_N"/>
</dbReference>
<organism evidence="15 16">
    <name type="scientific">Vibrio owensii CAIM 1854 = LMG 25443</name>
    <dbReference type="NCBI Taxonomy" id="1229493"/>
    <lineage>
        <taxon>Bacteria</taxon>
        <taxon>Pseudomonadati</taxon>
        <taxon>Pseudomonadota</taxon>
        <taxon>Gammaproteobacteria</taxon>
        <taxon>Vibrionales</taxon>
        <taxon>Vibrionaceae</taxon>
        <taxon>Vibrio</taxon>
    </lineage>
</organism>
<dbReference type="Proteomes" id="UP000031586">
    <property type="component" value="Unassembled WGS sequence"/>
</dbReference>
<evidence type="ECO:0000256" key="11">
    <source>
        <dbReference type="ARBA" id="ARBA00069174"/>
    </source>
</evidence>
<comment type="catalytic activity">
    <reaction evidence="9">
        <text>4-amino-4-deoxychorismate = 4-aminobenzoate + pyruvate + H(+)</text>
        <dbReference type="Rhea" id="RHEA:16201"/>
        <dbReference type="ChEBI" id="CHEBI:15361"/>
        <dbReference type="ChEBI" id="CHEBI:15378"/>
        <dbReference type="ChEBI" id="CHEBI:17836"/>
        <dbReference type="ChEBI" id="CHEBI:58406"/>
        <dbReference type="EC" id="4.1.3.38"/>
    </reaction>
</comment>
<evidence type="ECO:0000256" key="6">
    <source>
        <dbReference type="ARBA" id="ARBA00023239"/>
    </source>
</evidence>
<dbReference type="EC" id="4.1.3.38" evidence="8 12"/>
<gene>
    <name evidence="15" type="ORF">H735_02155</name>
</gene>
<proteinExistence type="inferred from homology"/>
<protein>
    <recommendedName>
        <fullName evidence="11 12">Aminodeoxychorismate lyase</fullName>
        <ecNumber evidence="8 12">4.1.3.38</ecNumber>
    </recommendedName>
</protein>
<evidence type="ECO:0000256" key="4">
    <source>
        <dbReference type="ARBA" id="ARBA00022898"/>
    </source>
</evidence>
<evidence type="ECO:0000313" key="16">
    <source>
        <dbReference type="Proteomes" id="UP000031586"/>
    </source>
</evidence>
<evidence type="ECO:0000256" key="1">
    <source>
        <dbReference type="ARBA" id="ARBA00001933"/>
    </source>
</evidence>
<accession>A0A0C1VXD6</accession>
<dbReference type="NCBIfam" id="NF004761">
    <property type="entry name" value="PRK06092.1"/>
    <property type="match status" value="1"/>
</dbReference>
<dbReference type="InterPro" id="IPR018300">
    <property type="entry name" value="Aminotrans_IV_CS"/>
</dbReference>
<dbReference type="FunFam" id="3.20.10.10:FF:000002">
    <property type="entry name" value="D-alanine aminotransferase"/>
    <property type="match status" value="1"/>
</dbReference>
<dbReference type="AlphaFoldDB" id="A0A0C1VXD6"/>
<dbReference type="NCBIfam" id="TIGR03461">
    <property type="entry name" value="pabC_Proteo"/>
    <property type="match status" value="1"/>
</dbReference>
<dbReference type="InterPro" id="IPR017824">
    <property type="entry name" value="Aminodeoxychorismate_lyase_IV"/>
</dbReference>
<comment type="function">
    <text evidence="10">Involved in the biosynthesis of p-aminobenzoate (PABA), a precursor of tetrahydrofolate. Converts 4-amino-4-deoxychorismate into 4-aminobenzoate (PABA) and pyruvate.</text>
</comment>
<dbReference type="InterPro" id="IPR043132">
    <property type="entry name" value="BCAT-like_C"/>
</dbReference>
<comment type="similarity">
    <text evidence="2 13">Belongs to the class-IV pyridoxal-phosphate-dependent aminotransferase family.</text>
</comment>
<dbReference type="InterPro" id="IPR036038">
    <property type="entry name" value="Aminotransferase-like"/>
</dbReference>
<keyword evidence="4 14" id="KW-0663">Pyridoxal phosphate</keyword>
<reference evidence="15 16" key="1">
    <citation type="submission" date="2014-07" db="EMBL/GenBank/DDBJ databases">
        <title>Unique and conserved regions in Vibrio harveyi and related species in comparison with the shrimp pathogen Vibrio harveyi CAIM 1792.</title>
        <authorList>
            <person name="Espinoza-Valles I."/>
            <person name="Vora G."/>
            <person name="Leekitcharoenphon P."/>
            <person name="Ussery D."/>
            <person name="Hoj L."/>
            <person name="Gomez-Gil B."/>
        </authorList>
    </citation>
    <scope>NUCLEOTIDE SEQUENCE [LARGE SCALE GENOMIC DNA]</scope>
    <source>
        <strain evidence="16">CAIM 1854 / LMG 25443</strain>
    </source>
</reference>
<dbReference type="PATRIC" id="fig|1229493.5.peg.4414"/>
<comment type="pathway">
    <text evidence="7">Cofactor biosynthesis; tetrahydrofolate biosynthesis; 4-aminobenzoate from chorismate: step 2/2.</text>
</comment>
<dbReference type="PROSITE" id="PS00770">
    <property type="entry name" value="AA_TRANSFER_CLASS_4"/>
    <property type="match status" value="1"/>
</dbReference>
<comment type="caution">
    <text evidence="15">The sequence shown here is derived from an EMBL/GenBank/DDBJ whole genome shotgun (WGS) entry which is preliminary data.</text>
</comment>
<dbReference type="PANTHER" id="PTHR42743:SF2">
    <property type="entry name" value="AMINODEOXYCHORISMATE LYASE"/>
    <property type="match status" value="1"/>
</dbReference>
<evidence type="ECO:0000256" key="8">
    <source>
        <dbReference type="ARBA" id="ARBA00035676"/>
    </source>
</evidence>
<dbReference type="RefSeq" id="WP_020196397.1">
    <property type="nucleotide sequence ID" value="NZ_BAOH01000052.1"/>
</dbReference>
<dbReference type="Gene3D" id="3.30.470.10">
    <property type="match status" value="1"/>
</dbReference>
<evidence type="ECO:0000256" key="3">
    <source>
        <dbReference type="ARBA" id="ARBA00011738"/>
    </source>
</evidence>
<dbReference type="PANTHER" id="PTHR42743">
    <property type="entry name" value="AMINO-ACID AMINOTRANSFERASE"/>
    <property type="match status" value="1"/>
</dbReference>
<evidence type="ECO:0000256" key="12">
    <source>
        <dbReference type="NCBIfam" id="TIGR03461"/>
    </source>
</evidence>
<sequence length="271" mass="29981">MFWVNGLPQTHISLGDRSFQYGDGCFTTIKTKKGELEHWQAHVERMEACLKTLHIPFPDWSQVFDWAMKAVLNDELAGIKIHISRGTGGRGYSPSGIEGAVVTISNFAFPSHYSSWQENGVPLGVCETRLGIQPLLAGHKHNNRIEQVLAKAEIDDSEFADAVTLNVQNHVIETTMANLFWVKDKKVYTPDLSLSGVAGVMRRKVLEFLQTNGYPVQVATFELSDLLNADEVLMCNSLLGVAPVSGISTPDNKIDFPIGKLTRRLQGNLNS</sequence>
<evidence type="ECO:0000256" key="10">
    <source>
        <dbReference type="ARBA" id="ARBA00054027"/>
    </source>
</evidence>
<evidence type="ECO:0000313" key="15">
    <source>
        <dbReference type="EMBL" id="KIF54758.1"/>
    </source>
</evidence>
<evidence type="ECO:0000256" key="5">
    <source>
        <dbReference type="ARBA" id="ARBA00022909"/>
    </source>
</evidence>
<dbReference type="GO" id="GO:0008153">
    <property type="term" value="P:4-aminobenzoate biosynthetic process"/>
    <property type="evidence" value="ECO:0007669"/>
    <property type="project" value="UniProtKB-UniRule"/>
</dbReference>
<dbReference type="GO" id="GO:0005829">
    <property type="term" value="C:cytosol"/>
    <property type="evidence" value="ECO:0007669"/>
    <property type="project" value="TreeGrafter"/>
</dbReference>
<name>A0A0C1VXD6_9VIBR</name>
<dbReference type="GO" id="GO:0008696">
    <property type="term" value="F:4-amino-4-deoxychorismate lyase activity"/>
    <property type="evidence" value="ECO:0007669"/>
    <property type="project" value="UniProtKB-UniRule"/>
</dbReference>